<accession>A0ABR4NLJ0</accession>
<keyword evidence="4" id="KW-1133">Transmembrane helix</keyword>
<proteinExistence type="predicted"/>
<dbReference type="InterPro" id="IPR001452">
    <property type="entry name" value="SH3_domain"/>
</dbReference>
<dbReference type="EMBL" id="JADGIZ020000001">
    <property type="protein sequence ID" value="KAL2920382.1"/>
    <property type="molecule type" value="Genomic_DNA"/>
</dbReference>
<dbReference type="SUPFAM" id="SSF50044">
    <property type="entry name" value="SH3-domain"/>
    <property type="match status" value="1"/>
</dbReference>
<dbReference type="Gene3D" id="2.30.30.40">
    <property type="entry name" value="SH3 Domains"/>
    <property type="match status" value="1"/>
</dbReference>
<evidence type="ECO:0000313" key="6">
    <source>
        <dbReference type="EMBL" id="KAL2920382.1"/>
    </source>
</evidence>
<sequence>MLDGDTTAAAAGEASAGRRVEDCMGCRITGTLTGVGLAAYLAYERAQPARWALAAPSSGARGFSIVGCMVPNDALVVPAPQPLPAVGLTVQACADTCAAAAFQLALLSAAATCRCVATPALLAQTYHAVNPVECATPCADALPCGRRESPAHASVYNVSEASLPPAQSGPAASPSPSSPTNGSGSGSGGGTTNESLGSGGAINQRQIAMIVGILAGVVLLVVVAVVLIRRHRKRQAIPATPTLDTSGAATEYLIPKLLVRTPNQIYSVHAPYKARRADELSLANKQVIAIRNTFADGWAYGTDVSTGAAGVFPLVCLIPDRDAVPRHALQVPERTQASVLVNMVPPPTA</sequence>
<comment type="caution">
    <text evidence="6">The sequence shown here is derived from an EMBL/GenBank/DDBJ whole genome shotgun (WGS) entry which is preliminary data.</text>
</comment>
<dbReference type="InterPro" id="IPR036028">
    <property type="entry name" value="SH3-like_dom_sf"/>
</dbReference>
<feature type="domain" description="SH3" evidence="5">
    <location>
        <begin position="261"/>
        <end position="322"/>
    </location>
</feature>
<dbReference type="Proteomes" id="UP001527925">
    <property type="component" value="Unassembled WGS sequence"/>
</dbReference>
<dbReference type="PROSITE" id="PS50002">
    <property type="entry name" value="SH3"/>
    <property type="match status" value="1"/>
</dbReference>
<keyword evidence="4" id="KW-0472">Membrane</keyword>
<name>A0ABR4NLJ0_9FUNG</name>
<organism evidence="6 7">
    <name type="scientific">Polyrhizophydium stewartii</name>
    <dbReference type="NCBI Taxonomy" id="2732419"/>
    <lineage>
        <taxon>Eukaryota</taxon>
        <taxon>Fungi</taxon>
        <taxon>Fungi incertae sedis</taxon>
        <taxon>Chytridiomycota</taxon>
        <taxon>Chytridiomycota incertae sedis</taxon>
        <taxon>Chytridiomycetes</taxon>
        <taxon>Rhizophydiales</taxon>
        <taxon>Rhizophydiales incertae sedis</taxon>
        <taxon>Polyrhizophydium</taxon>
    </lineage>
</organism>
<keyword evidence="4" id="KW-0812">Transmembrane</keyword>
<feature type="region of interest" description="Disordered" evidence="3">
    <location>
        <begin position="161"/>
        <end position="197"/>
    </location>
</feature>
<evidence type="ECO:0000256" key="3">
    <source>
        <dbReference type="SAM" id="MobiDB-lite"/>
    </source>
</evidence>
<feature type="transmembrane region" description="Helical" evidence="4">
    <location>
        <begin position="207"/>
        <end position="228"/>
    </location>
</feature>
<evidence type="ECO:0000256" key="1">
    <source>
        <dbReference type="ARBA" id="ARBA00022443"/>
    </source>
</evidence>
<evidence type="ECO:0000256" key="4">
    <source>
        <dbReference type="SAM" id="Phobius"/>
    </source>
</evidence>
<dbReference type="SMART" id="SM00326">
    <property type="entry name" value="SH3"/>
    <property type="match status" value="1"/>
</dbReference>
<evidence type="ECO:0000259" key="5">
    <source>
        <dbReference type="PROSITE" id="PS50002"/>
    </source>
</evidence>
<keyword evidence="7" id="KW-1185">Reference proteome</keyword>
<feature type="compositionally biased region" description="Low complexity" evidence="3">
    <location>
        <begin position="161"/>
        <end position="182"/>
    </location>
</feature>
<gene>
    <name evidence="6" type="ORF">HK105_200455</name>
</gene>
<evidence type="ECO:0000313" key="7">
    <source>
        <dbReference type="Proteomes" id="UP001527925"/>
    </source>
</evidence>
<protein>
    <recommendedName>
        <fullName evidence="5">SH3 domain-containing protein</fullName>
    </recommendedName>
</protein>
<reference evidence="6 7" key="1">
    <citation type="submission" date="2023-09" db="EMBL/GenBank/DDBJ databases">
        <title>Pangenome analysis of Batrachochytrium dendrobatidis and related Chytrids.</title>
        <authorList>
            <person name="Yacoub M.N."/>
            <person name="Stajich J.E."/>
            <person name="James T.Y."/>
        </authorList>
    </citation>
    <scope>NUCLEOTIDE SEQUENCE [LARGE SCALE GENOMIC DNA]</scope>
    <source>
        <strain evidence="6 7">JEL0888</strain>
    </source>
</reference>
<keyword evidence="1 2" id="KW-0728">SH3 domain</keyword>
<evidence type="ECO:0000256" key="2">
    <source>
        <dbReference type="PROSITE-ProRule" id="PRU00192"/>
    </source>
</evidence>